<keyword evidence="7" id="KW-0660">Purine salvage</keyword>
<proteinExistence type="inferred from homology"/>
<evidence type="ECO:0000256" key="6">
    <source>
        <dbReference type="ARBA" id="ARBA00022679"/>
    </source>
</evidence>
<comment type="caution">
    <text evidence="9">The sequence shown here is derived from an EMBL/GenBank/DDBJ whole genome shotgun (WGS) entry which is preliminary data.</text>
</comment>
<comment type="similarity">
    <text evidence="2">Belongs to the purine/pyrimidine phosphoribosyltransferase family.</text>
</comment>
<dbReference type="Proteomes" id="UP001501637">
    <property type="component" value="Unassembled WGS sequence"/>
</dbReference>
<dbReference type="CDD" id="cd06223">
    <property type="entry name" value="PRTases_typeI"/>
    <property type="match status" value="1"/>
</dbReference>
<dbReference type="PANTHER" id="PTHR11776">
    <property type="entry name" value="ADENINE PHOSPHORIBOSYLTRANSFERASE"/>
    <property type="match status" value="1"/>
</dbReference>
<evidence type="ECO:0000313" key="9">
    <source>
        <dbReference type="EMBL" id="GAA3084558.1"/>
    </source>
</evidence>
<organism evidence="9 10">
    <name type="scientific">Streptomyces rectiviolaceus</name>
    <dbReference type="NCBI Taxonomy" id="332591"/>
    <lineage>
        <taxon>Bacteria</taxon>
        <taxon>Bacillati</taxon>
        <taxon>Actinomycetota</taxon>
        <taxon>Actinomycetes</taxon>
        <taxon>Kitasatosporales</taxon>
        <taxon>Streptomycetaceae</taxon>
        <taxon>Streptomyces</taxon>
    </lineage>
</organism>
<comment type="pathway">
    <text evidence="8">Purine metabolism.</text>
</comment>
<keyword evidence="5 9" id="KW-0328">Glycosyltransferase</keyword>
<dbReference type="SUPFAM" id="SSF53271">
    <property type="entry name" value="PRTase-like"/>
    <property type="match status" value="1"/>
</dbReference>
<dbReference type="PANTHER" id="PTHR11776:SF7">
    <property type="entry name" value="PHOSPHORIBOSYLTRANSFERASE DOMAIN-CONTAINING PROTEIN"/>
    <property type="match status" value="1"/>
</dbReference>
<sequence length="178" mass="19219">MPTTARDLTLEHFRWVGGHADVWAIFRDAKALAAVVAGLVEPFRDERVTAVCGIESRGFLLGGAAAVELGFGFVPVRKGEGLFPGDKVVRQSAPDYRRIRHTLRLQRSALGPADRVLLIDDWIETGNQAAAVRSMAEECGATWVGCSVIVDQLTKLPKSALGTVRGLLDAQELPPSET</sequence>
<keyword evidence="10" id="KW-1185">Reference proteome</keyword>
<name>A0ABP6M995_9ACTN</name>
<keyword evidence="4" id="KW-0963">Cytoplasm</keyword>
<dbReference type="GO" id="GO:0016757">
    <property type="term" value="F:glycosyltransferase activity"/>
    <property type="evidence" value="ECO:0007669"/>
    <property type="project" value="UniProtKB-KW"/>
</dbReference>
<evidence type="ECO:0000256" key="5">
    <source>
        <dbReference type="ARBA" id="ARBA00022676"/>
    </source>
</evidence>
<dbReference type="EMBL" id="BAAAUG010000013">
    <property type="protein sequence ID" value="GAA3084558.1"/>
    <property type="molecule type" value="Genomic_DNA"/>
</dbReference>
<dbReference type="Gene3D" id="3.40.50.2020">
    <property type="match status" value="1"/>
</dbReference>
<keyword evidence="6" id="KW-0808">Transferase</keyword>
<gene>
    <name evidence="9" type="ORF">GCM10010449_05400</name>
</gene>
<evidence type="ECO:0000256" key="3">
    <source>
        <dbReference type="ARBA" id="ARBA00011738"/>
    </source>
</evidence>
<accession>A0ABP6M995</accession>
<evidence type="ECO:0000256" key="4">
    <source>
        <dbReference type="ARBA" id="ARBA00022490"/>
    </source>
</evidence>
<reference evidence="10" key="1">
    <citation type="journal article" date="2019" name="Int. J. Syst. Evol. Microbiol.">
        <title>The Global Catalogue of Microorganisms (GCM) 10K type strain sequencing project: providing services to taxonomists for standard genome sequencing and annotation.</title>
        <authorList>
            <consortium name="The Broad Institute Genomics Platform"/>
            <consortium name="The Broad Institute Genome Sequencing Center for Infectious Disease"/>
            <person name="Wu L."/>
            <person name="Ma J."/>
        </authorList>
    </citation>
    <scope>NUCLEOTIDE SEQUENCE [LARGE SCALE GENOMIC DNA]</scope>
    <source>
        <strain evidence="10">JCM 9092</strain>
    </source>
</reference>
<comment type="subcellular location">
    <subcellularLocation>
        <location evidence="1">Cytoplasm</location>
    </subcellularLocation>
</comment>
<evidence type="ECO:0000256" key="2">
    <source>
        <dbReference type="ARBA" id="ARBA00008391"/>
    </source>
</evidence>
<dbReference type="InterPro" id="IPR000836">
    <property type="entry name" value="PRTase_dom"/>
</dbReference>
<protein>
    <submittedName>
        <fullName evidence="9">Phosphoribosyltransferase family protein</fullName>
    </submittedName>
</protein>
<evidence type="ECO:0000256" key="7">
    <source>
        <dbReference type="ARBA" id="ARBA00022726"/>
    </source>
</evidence>
<dbReference type="RefSeq" id="WP_344518681.1">
    <property type="nucleotide sequence ID" value="NZ_BAAAUG010000013.1"/>
</dbReference>
<dbReference type="InterPro" id="IPR029057">
    <property type="entry name" value="PRTase-like"/>
</dbReference>
<comment type="subunit">
    <text evidence="3">Homodimer.</text>
</comment>
<evidence type="ECO:0000256" key="8">
    <source>
        <dbReference type="ARBA" id="ARBA00025704"/>
    </source>
</evidence>
<evidence type="ECO:0000313" key="10">
    <source>
        <dbReference type="Proteomes" id="UP001501637"/>
    </source>
</evidence>
<dbReference type="InterPro" id="IPR050120">
    <property type="entry name" value="Adenine_PRTase"/>
</dbReference>
<evidence type="ECO:0000256" key="1">
    <source>
        <dbReference type="ARBA" id="ARBA00004496"/>
    </source>
</evidence>